<dbReference type="Proteomes" id="UP000784294">
    <property type="component" value="Unassembled WGS sequence"/>
</dbReference>
<protein>
    <submittedName>
        <fullName evidence="2">Uncharacterized protein</fullName>
    </submittedName>
</protein>
<keyword evidence="1" id="KW-1133">Transmembrane helix</keyword>
<dbReference type="OrthoDB" id="203097at2759"/>
<comment type="caution">
    <text evidence="2">The sequence shown here is derived from an EMBL/GenBank/DDBJ whole genome shotgun (WGS) entry which is preliminary data.</text>
</comment>
<evidence type="ECO:0000313" key="3">
    <source>
        <dbReference type="Proteomes" id="UP000784294"/>
    </source>
</evidence>
<dbReference type="AlphaFoldDB" id="A0A3S5CQF0"/>
<evidence type="ECO:0000313" key="2">
    <source>
        <dbReference type="EMBL" id="VEL39735.1"/>
    </source>
</evidence>
<name>A0A3S5CQF0_9PLAT</name>
<keyword evidence="1" id="KW-0472">Membrane</keyword>
<keyword evidence="3" id="KW-1185">Reference proteome</keyword>
<sequence length="231" mass="25515">MQPDGLPWFWLPETESQSQFESQFESPLESASKSTLAQAGLGFSVRLGLRPVQIGTAFLRVWIQPAEARPGSAELAALAELGAEDRLVGLDNSSRPRGVFRQLVWPQDDPAVSRQDDLFGRLVGARTPVVERAQLGLRIIVLKARGVKDVSFQITLMVLVILLTFTMSCSLNIKVILSYAKRPIGPAIGFSSQYVVMPLVSWSLQMTPFCASLTYNLYLLVVDTSSIFRLK</sequence>
<accession>A0A3S5CQF0</accession>
<reference evidence="2" key="1">
    <citation type="submission" date="2018-11" db="EMBL/GenBank/DDBJ databases">
        <authorList>
            <consortium name="Pathogen Informatics"/>
        </authorList>
    </citation>
    <scope>NUCLEOTIDE SEQUENCE</scope>
</reference>
<keyword evidence="1" id="KW-0812">Transmembrane</keyword>
<organism evidence="2 3">
    <name type="scientific">Protopolystoma xenopodis</name>
    <dbReference type="NCBI Taxonomy" id="117903"/>
    <lineage>
        <taxon>Eukaryota</taxon>
        <taxon>Metazoa</taxon>
        <taxon>Spiralia</taxon>
        <taxon>Lophotrochozoa</taxon>
        <taxon>Platyhelminthes</taxon>
        <taxon>Monogenea</taxon>
        <taxon>Polyopisthocotylea</taxon>
        <taxon>Polystomatidea</taxon>
        <taxon>Polystomatidae</taxon>
        <taxon>Protopolystoma</taxon>
    </lineage>
</organism>
<dbReference type="InterPro" id="IPR038770">
    <property type="entry name" value="Na+/solute_symporter_sf"/>
</dbReference>
<dbReference type="Gene3D" id="1.20.1530.20">
    <property type="match status" value="1"/>
</dbReference>
<gene>
    <name evidence="2" type="ORF">PXEA_LOCUS33175</name>
</gene>
<proteinExistence type="predicted"/>
<dbReference type="EMBL" id="CAAALY010262363">
    <property type="protein sequence ID" value="VEL39735.1"/>
    <property type="molecule type" value="Genomic_DNA"/>
</dbReference>
<evidence type="ECO:0000256" key="1">
    <source>
        <dbReference type="SAM" id="Phobius"/>
    </source>
</evidence>
<feature type="transmembrane region" description="Helical" evidence="1">
    <location>
        <begin position="154"/>
        <end position="179"/>
    </location>
</feature>